<dbReference type="RefSeq" id="WP_339126338.1">
    <property type="nucleotide sequence ID" value="NZ_BAABKS010000006.1"/>
</dbReference>
<protein>
    <submittedName>
        <fullName evidence="1">Ornithine cyclodeaminase family protein</fullName>
    </submittedName>
</protein>
<accession>A0ABW3VIS2</accession>
<dbReference type="InterPro" id="IPR003462">
    <property type="entry name" value="ODC_Mu_crystall"/>
</dbReference>
<reference evidence="2" key="1">
    <citation type="journal article" date="2019" name="Int. J. Syst. Evol. Microbiol.">
        <title>The Global Catalogue of Microorganisms (GCM) 10K type strain sequencing project: providing services to taxonomists for standard genome sequencing and annotation.</title>
        <authorList>
            <consortium name="The Broad Institute Genomics Platform"/>
            <consortium name="The Broad Institute Genome Sequencing Center for Infectious Disease"/>
            <person name="Wu L."/>
            <person name="Ma J."/>
        </authorList>
    </citation>
    <scope>NUCLEOTIDE SEQUENCE [LARGE SCALE GENOMIC DNA]</scope>
    <source>
        <strain evidence="2">CCUG 49018</strain>
    </source>
</reference>
<dbReference type="EMBL" id="JBHTMB010000134">
    <property type="protein sequence ID" value="MFD1234585.1"/>
    <property type="molecule type" value="Genomic_DNA"/>
</dbReference>
<sequence>MRILDRATVAELLDLDQLVDALAVAMTDLSAGRATVPPRTGAAIAAAGVLVAMPAYCPSLGLAAAKLLTVYPGNAAAGRPVHQAVVVAVDPETGSPVALLDGDAITELRTAAGSALSVRLLARPDARTLAVVGTGPQALAHARVVVRERPFDRVLVGGRNRERAERVVADLAAHGVDATACTIAEAVGEGDVVCGTTSAVEPLVRAGEVRDGVHVAAVGYARGGGEVDPALMASALLVVEHRDTVLTAWPAGADDVIDAVARGLVALDDVVEIGELVAGTRAGRTDDRQRTVYRSVGLAVQDVAAAAVVLRAAGTRGLGTVVEL</sequence>
<dbReference type="SUPFAM" id="SSF51735">
    <property type="entry name" value="NAD(P)-binding Rossmann-fold domains"/>
    <property type="match status" value="1"/>
</dbReference>
<dbReference type="Pfam" id="PF02423">
    <property type="entry name" value="OCD_Mu_crystall"/>
    <property type="match status" value="1"/>
</dbReference>
<dbReference type="InterPro" id="IPR036291">
    <property type="entry name" value="NAD(P)-bd_dom_sf"/>
</dbReference>
<organism evidence="1 2">
    <name type="scientific">Pseudonocardia benzenivorans</name>
    <dbReference type="NCBI Taxonomy" id="228005"/>
    <lineage>
        <taxon>Bacteria</taxon>
        <taxon>Bacillati</taxon>
        <taxon>Actinomycetota</taxon>
        <taxon>Actinomycetes</taxon>
        <taxon>Pseudonocardiales</taxon>
        <taxon>Pseudonocardiaceae</taxon>
        <taxon>Pseudonocardia</taxon>
    </lineage>
</organism>
<dbReference type="PANTHER" id="PTHR13812">
    <property type="entry name" value="KETIMINE REDUCTASE MU-CRYSTALLIN"/>
    <property type="match status" value="1"/>
</dbReference>
<dbReference type="InterPro" id="IPR023401">
    <property type="entry name" value="ODC_N"/>
</dbReference>
<proteinExistence type="predicted"/>
<name>A0ABW3VIS2_9PSEU</name>
<gene>
    <name evidence="1" type="ORF">ACFQ34_14945</name>
</gene>
<dbReference type="Gene3D" id="3.30.1780.10">
    <property type="entry name" value="ornithine cyclodeaminase, domain 1"/>
    <property type="match status" value="1"/>
</dbReference>
<dbReference type="Proteomes" id="UP001597182">
    <property type="component" value="Unassembled WGS sequence"/>
</dbReference>
<dbReference type="PIRSF" id="PIRSF001439">
    <property type="entry name" value="CryM"/>
    <property type="match status" value="1"/>
</dbReference>
<keyword evidence="2" id="KW-1185">Reference proteome</keyword>
<evidence type="ECO:0000313" key="2">
    <source>
        <dbReference type="Proteomes" id="UP001597182"/>
    </source>
</evidence>
<dbReference type="PANTHER" id="PTHR13812:SF19">
    <property type="entry name" value="KETIMINE REDUCTASE MU-CRYSTALLIN"/>
    <property type="match status" value="1"/>
</dbReference>
<dbReference type="Gene3D" id="3.40.50.720">
    <property type="entry name" value="NAD(P)-binding Rossmann-like Domain"/>
    <property type="match status" value="1"/>
</dbReference>
<evidence type="ECO:0000313" key="1">
    <source>
        <dbReference type="EMBL" id="MFD1234585.1"/>
    </source>
</evidence>
<comment type="caution">
    <text evidence="1">The sequence shown here is derived from an EMBL/GenBank/DDBJ whole genome shotgun (WGS) entry which is preliminary data.</text>
</comment>